<feature type="region of interest" description="Disordered" evidence="1">
    <location>
        <begin position="233"/>
        <end position="252"/>
    </location>
</feature>
<dbReference type="AlphaFoldDB" id="A0A0F6YM07"/>
<dbReference type="STRING" id="927083.DB32_007962"/>
<dbReference type="Gene3D" id="3.40.50.410">
    <property type="entry name" value="von Willebrand factor, type A domain"/>
    <property type="match status" value="1"/>
</dbReference>
<accession>A0A0F6YM07</accession>
<evidence type="ECO:0000313" key="4">
    <source>
        <dbReference type="Proteomes" id="UP000034883"/>
    </source>
</evidence>
<dbReference type="GO" id="GO:0005509">
    <property type="term" value="F:calcium ion binding"/>
    <property type="evidence" value="ECO:0007669"/>
    <property type="project" value="InterPro"/>
</dbReference>
<dbReference type="InterPro" id="IPR036465">
    <property type="entry name" value="vWFA_dom_sf"/>
</dbReference>
<keyword evidence="2" id="KW-0732">Signal</keyword>
<proteinExistence type="predicted"/>
<evidence type="ECO:0000256" key="2">
    <source>
        <dbReference type="SAM" id="SignalP"/>
    </source>
</evidence>
<dbReference type="KEGG" id="samy:DB32_007962"/>
<dbReference type="PROSITE" id="PS51257">
    <property type="entry name" value="PROKAR_LIPOPROTEIN"/>
    <property type="match status" value="1"/>
</dbReference>
<feature type="compositionally biased region" description="Acidic residues" evidence="1">
    <location>
        <begin position="149"/>
        <end position="177"/>
    </location>
</feature>
<name>A0A0F6YM07_9BACT</name>
<gene>
    <name evidence="3" type="ORF">DB32_007962</name>
</gene>
<feature type="compositionally biased region" description="Acidic residues" evidence="1">
    <location>
        <begin position="198"/>
        <end position="213"/>
    </location>
</feature>
<organism evidence="3 4">
    <name type="scientific">Sandaracinus amylolyticus</name>
    <dbReference type="NCBI Taxonomy" id="927083"/>
    <lineage>
        <taxon>Bacteria</taxon>
        <taxon>Pseudomonadati</taxon>
        <taxon>Myxococcota</taxon>
        <taxon>Polyangia</taxon>
        <taxon>Polyangiales</taxon>
        <taxon>Sandaracinaceae</taxon>
        <taxon>Sandaracinus</taxon>
    </lineage>
</organism>
<sequence>MFVMSRSIRALLLALLMVACTEPAPGADDGGSPDGGPPRCGPGDDGDGDTISSVDEGRADPDGDDVPNDEDDDSDGDGIEDSAEAGDTNCASLPYDTDQDGTPDYLDLESNGDGVPDASQGTTDLDEDGLPDFRDADVDGDGIRNSVEVGEDPNDPVDTDGDGTDDVLDLDSDGDTISDEHEGVTERDEDGLPAYLDLDSDGDGVDDADEAGDGDVATAPVACPVEADIVTGEVRDDGEPDFLDTDSDDDGLADGQEVAIGSNPCDGDSDDDGVADAFEGAYVQVHCPDGPSAPGAEFCDCAVNADCVIPDDDYYVVLPFNAPPVTRTLVFGTEIRSADVFFLFDTTGSMGGTLQNAKDTVTQPTTGIVDRVRASIPDTWFGGGQHDDLPFSTWGAPPDDVTFGLASTMTGVDADVQSAIDGIEIHSGIDAPEAQVPALHALFSGVGGTWEHRGPLGGVSIYTLPSYGEACTGGRWGAACFRTDALPIVVHFTDRCAHGGPPGEDLVHCNPYTGVTPALPMWQDAVDLMNERGARYVGVNAGAASCDGPTMPNGVSACYFMRRTAEATRSVDLSGRPLVYDLPNESTRDAFVDTVVAAIDTIRSSVPFDVSTSVRGEPHPLADAARFVKRRTPGCRATPAIDPCWEAPEGTEHDHAVGGTDASTFFSVVPGTQVTFVVTFRNDFFEGSTQSELFIAHIEVRAGTAVLDEREVYVIVPARPVILI</sequence>
<dbReference type="EMBL" id="CP011125">
    <property type="protein sequence ID" value="AKF10813.1"/>
    <property type="molecule type" value="Genomic_DNA"/>
</dbReference>
<feature type="compositionally biased region" description="Acidic residues" evidence="1">
    <location>
        <begin position="236"/>
        <end position="252"/>
    </location>
</feature>
<evidence type="ECO:0000256" key="1">
    <source>
        <dbReference type="SAM" id="MobiDB-lite"/>
    </source>
</evidence>
<feature type="compositionally biased region" description="Acidic residues" evidence="1">
    <location>
        <begin position="62"/>
        <end position="84"/>
    </location>
</feature>
<dbReference type="SUPFAM" id="SSF103647">
    <property type="entry name" value="TSP type-3 repeat"/>
    <property type="match status" value="1"/>
</dbReference>
<feature type="region of interest" description="Disordered" evidence="1">
    <location>
        <begin position="23"/>
        <end position="220"/>
    </location>
</feature>
<dbReference type="SUPFAM" id="SSF53300">
    <property type="entry name" value="vWA-like"/>
    <property type="match status" value="1"/>
</dbReference>
<keyword evidence="4" id="KW-1185">Reference proteome</keyword>
<feature type="signal peptide" evidence="2">
    <location>
        <begin position="1"/>
        <end position="26"/>
    </location>
</feature>
<evidence type="ECO:0000313" key="3">
    <source>
        <dbReference type="EMBL" id="AKF10813.1"/>
    </source>
</evidence>
<dbReference type="Gene3D" id="4.10.1080.10">
    <property type="entry name" value="TSP type-3 repeat"/>
    <property type="match status" value="1"/>
</dbReference>
<protein>
    <submittedName>
        <fullName evidence="3">Internalin</fullName>
    </submittedName>
</protein>
<feature type="chain" id="PRO_5002512931" evidence="2">
    <location>
        <begin position="27"/>
        <end position="724"/>
    </location>
</feature>
<reference evidence="3 4" key="1">
    <citation type="submission" date="2015-03" db="EMBL/GenBank/DDBJ databases">
        <title>Genome assembly of Sandaracinus amylolyticus DSM 53668.</title>
        <authorList>
            <person name="Sharma G."/>
            <person name="Subramanian S."/>
        </authorList>
    </citation>
    <scope>NUCLEOTIDE SEQUENCE [LARGE SCALE GENOMIC DNA]</scope>
    <source>
        <strain evidence="3 4">DSM 53668</strain>
    </source>
</reference>
<dbReference type="InterPro" id="IPR028974">
    <property type="entry name" value="TSP_type-3_rpt"/>
</dbReference>
<dbReference type="Proteomes" id="UP000034883">
    <property type="component" value="Chromosome"/>
</dbReference>